<sequence length="188" mass="19439">MLFVHNAGGRSRLGNILALLVVSAVLILAVAWQLLHRLPACPLCILQRGALLLAGVGLMLNVRLGPSPMHYSMVIAASLGGLAVALRQILQQVIPGAAVTADTLLGLRWPTWSALGFLALTLFSLLMLIIDRKWGDNALKRPVGMPGAIVMGLFALAVLAALAGAALHCGAGDCPAPHVAGPMPAARA</sequence>
<dbReference type="InterPro" id="IPR003752">
    <property type="entry name" value="DiS_bond_form_DsbB/BdbC"/>
</dbReference>
<gene>
    <name evidence="6" type="ORF">CAL15_13630</name>
</gene>
<dbReference type="InterPro" id="IPR023380">
    <property type="entry name" value="DsbB-like_sf"/>
</dbReference>
<keyword evidence="3 5" id="KW-1133">Transmembrane helix</keyword>
<feature type="transmembrane region" description="Helical" evidence="5">
    <location>
        <begin position="12"/>
        <end position="33"/>
    </location>
</feature>
<feature type="transmembrane region" description="Helical" evidence="5">
    <location>
        <begin position="45"/>
        <end position="64"/>
    </location>
</feature>
<comment type="subcellular location">
    <subcellularLocation>
        <location evidence="1">Membrane</location>
        <topology evidence="1">Multi-pass membrane protein</topology>
    </subcellularLocation>
</comment>
<reference evidence="6 7" key="1">
    <citation type="submission" date="2017-05" db="EMBL/GenBank/DDBJ databases">
        <title>Complete and WGS of Bordetella genogroups.</title>
        <authorList>
            <person name="Spilker T."/>
            <person name="LiPuma J."/>
        </authorList>
    </citation>
    <scope>NUCLEOTIDE SEQUENCE [LARGE SCALE GENOMIC DNA]</scope>
    <source>
        <strain evidence="6 7">AU7206</strain>
    </source>
</reference>
<dbReference type="OrthoDB" id="3711263at2"/>
<dbReference type="GO" id="GO:0006457">
    <property type="term" value="P:protein folding"/>
    <property type="evidence" value="ECO:0007669"/>
    <property type="project" value="InterPro"/>
</dbReference>
<dbReference type="GO" id="GO:0015035">
    <property type="term" value="F:protein-disulfide reductase activity"/>
    <property type="evidence" value="ECO:0007669"/>
    <property type="project" value="InterPro"/>
</dbReference>
<keyword evidence="7" id="KW-1185">Reference proteome</keyword>
<accession>A0A1W6ZD78</accession>
<dbReference type="KEGG" id="bgm:CAL15_13630"/>
<feature type="transmembrane region" description="Helical" evidence="5">
    <location>
        <begin position="71"/>
        <end position="90"/>
    </location>
</feature>
<evidence type="ECO:0000313" key="7">
    <source>
        <dbReference type="Proteomes" id="UP000194161"/>
    </source>
</evidence>
<dbReference type="STRING" id="463040.CAL15_13630"/>
<dbReference type="AlphaFoldDB" id="A0A1W6ZD78"/>
<evidence type="ECO:0000256" key="5">
    <source>
        <dbReference type="SAM" id="Phobius"/>
    </source>
</evidence>
<evidence type="ECO:0000313" key="6">
    <source>
        <dbReference type="EMBL" id="ARP95333.1"/>
    </source>
</evidence>
<organism evidence="6 7">
    <name type="scientific">Bordetella genomosp. 13</name>
    <dbReference type="NCBI Taxonomy" id="463040"/>
    <lineage>
        <taxon>Bacteria</taxon>
        <taxon>Pseudomonadati</taxon>
        <taxon>Pseudomonadota</taxon>
        <taxon>Betaproteobacteria</taxon>
        <taxon>Burkholderiales</taxon>
        <taxon>Alcaligenaceae</taxon>
        <taxon>Bordetella</taxon>
    </lineage>
</organism>
<evidence type="ECO:0000256" key="4">
    <source>
        <dbReference type="ARBA" id="ARBA00023136"/>
    </source>
</evidence>
<dbReference type="GO" id="GO:0016020">
    <property type="term" value="C:membrane"/>
    <property type="evidence" value="ECO:0007669"/>
    <property type="project" value="UniProtKB-SubCell"/>
</dbReference>
<dbReference type="SUPFAM" id="SSF158442">
    <property type="entry name" value="DsbB-like"/>
    <property type="match status" value="1"/>
</dbReference>
<dbReference type="Gene3D" id="1.20.1550.10">
    <property type="entry name" value="DsbB-like"/>
    <property type="match status" value="1"/>
</dbReference>
<feature type="transmembrane region" description="Helical" evidence="5">
    <location>
        <begin position="142"/>
        <end position="167"/>
    </location>
</feature>
<dbReference type="Proteomes" id="UP000194161">
    <property type="component" value="Chromosome"/>
</dbReference>
<keyword evidence="2 5" id="KW-0812">Transmembrane</keyword>
<evidence type="ECO:0000256" key="3">
    <source>
        <dbReference type="ARBA" id="ARBA00022989"/>
    </source>
</evidence>
<evidence type="ECO:0008006" key="8">
    <source>
        <dbReference type="Google" id="ProtNLM"/>
    </source>
</evidence>
<dbReference type="EMBL" id="CP021111">
    <property type="protein sequence ID" value="ARP95333.1"/>
    <property type="molecule type" value="Genomic_DNA"/>
</dbReference>
<name>A0A1W6ZD78_9BORD</name>
<dbReference type="RefSeq" id="WP_086079099.1">
    <property type="nucleotide sequence ID" value="NZ_CP021111.1"/>
</dbReference>
<protein>
    <recommendedName>
        <fullName evidence="8">Disulfide bond formation protein B</fullName>
    </recommendedName>
</protein>
<proteinExistence type="predicted"/>
<evidence type="ECO:0000256" key="2">
    <source>
        <dbReference type="ARBA" id="ARBA00022692"/>
    </source>
</evidence>
<keyword evidence="4 5" id="KW-0472">Membrane</keyword>
<evidence type="ECO:0000256" key="1">
    <source>
        <dbReference type="ARBA" id="ARBA00004141"/>
    </source>
</evidence>
<feature type="transmembrane region" description="Helical" evidence="5">
    <location>
        <begin position="110"/>
        <end position="130"/>
    </location>
</feature>
<dbReference type="Pfam" id="PF02600">
    <property type="entry name" value="DsbB"/>
    <property type="match status" value="1"/>
</dbReference>